<organism evidence="6 7">
    <name type="scientific">Thermomonospora echinospora</name>
    <dbReference type="NCBI Taxonomy" id="1992"/>
    <lineage>
        <taxon>Bacteria</taxon>
        <taxon>Bacillati</taxon>
        <taxon>Actinomycetota</taxon>
        <taxon>Actinomycetes</taxon>
        <taxon>Streptosporangiales</taxon>
        <taxon>Thermomonosporaceae</taxon>
        <taxon>Thermomonospora</taxon>
    </lineage>
</organism>
<dbReference type="GO" id="GO:0003700">
    <property type="term" value="F:DNA-binding transcription factor activity"/>
    <property type="evidence" value="ECO:0007669"/>
    <property type="project" value="InterPro"/>
</dbReference>
<evidence type="ECO:0000313" key="7">
    <source>
        <dbReference type="Proteomes" id="UP000236723"/>
    </source>
</evidence>
<evidence type="ECO:0000256" key="4">
    <source>
        <dbReference type="SAM" id="MobiDB-lite"/>
    </source>
</evidence>
<dbReference type="GO" id="GO:0003677">
    <property type="term" value="F:DNA binding"/>
    <property type="evidence" value="ECO:0007669"/>
    <property type="project" value="UniProtKB-KW"/>
</dbReference>
<dbReference type="EMBL" id="FNVO01000020">
    <property type="protein sequence ID" value="SEG87478.1"/>
    <property type="molecule type" value="Genomic_DNA"/>
</dbReference>
<evidence type="ECO:0000259" key="5">
    <source>
        <dbReference type="PROSITE" id="PS50949"/>
    </source>
</evidence>
<evidence type="ECO:0000256" key="3">
    <source>
        <dbReference type="ARBA" id="ARBA00023163"/>
    </source>
</evidence>
<keyword evidence="7" id="KW-1185">Reference proteome</keyword>
<dbReference type="Proteomes" id="UP000236723">
    <property type="component" value="Unassembled WGS sequence"/>
</dbReference>
<dbReference type="Pfam" id="PF00392">
    <property type="entry name" value="GntR"/>
    <property type="match status" value="1"/>
</dbReference>
<keyword evidence="2" id="KW-0238">DNA-binding</keyword>
<dbReference type="PRINTS" id="PR00035">
    <property type="entry name" value="HTHGNTR"/>
</dbReference>
<dbReference type="InterPro" id="IPR000524">
    <property type="entry name" value="Tscrpt_reg_HTH_GntR"/>
</dbReference>
<dbReference type="InterPro" id="IPR036390">
    <property type="entry name" value="WH_DNA-bd_sf"/>
</dbReference>
<dbReference type="Gene3D" id="3.40.1410.10">
    <property type="entry name" value="Chorismate lyase-like"/>
    <property type="match status" value="1"/>
</dbReference>
<dbReference type="OrthoDB" id="3517754at2"/>
<reference evidence="7" key="1">
    <citation type="submission" date="2016-10" db="EMBL/GenBank/DDBJ databases">
        <authorList>
            <person name="Varghese N."/>
            <person name="Submissions S."/>
        </authorList>
    </citation>
    <scope>NUCLEOTIDE SEQUENCE [LARGE SCALE GENOMIC DNA]</scope>
    <source>
        <strain evidence="7">DSM 43163</strain>
    </source>
</reference>
<name>A0A1H6DQA8_9ACTN</name>
<dbReference type="InterPro" id="IPR028978">
    <property type="entry name" value="Chorismate_lyase_/UTRA_dom_sf"/>
</dbReference>
<accession>A0A1H6DQA8</accession>
<proteinExistence type="predicted"/>
<dbReference type="InterPro" id="IPR036388">
    <property type="entry name" value="WH-like_DNA-bd_sf"/>
</dbReference>
<feature type="compositionally biased region" description="Basic and acidic residues" evidence="4">
    <location>
        <begin position="249"/>
        <end position="267"/>
    </location>
</feature>
<dbReference type="InterPro" id="IPR050679">
    <property type="entry name" value="Bact_HTH_transcr_reg"/>
</dbReference>
<keyword evidence="1" id="KW-0805">Transcription regulation</keyword>
<dbReference type="PANTHER" id="PTHR44846">
    <property type="entry name" value="MANNOSYL-D-GLYCERATE TRANSPORT/METABOLISM SYSTEM REPRESSOR MNGR-RELATED"/>
    <property type="match status" value="1"/>
</dbReference>
<evidence type="ECO:0000256" key="2">
    <source>
        <dbReference type="ARBA" id="ARBA00023125"/>
    </source>
</evidence>
<dbReference type="CDD" id="cd07377">
    <property type="entry name" value="WHTH_GntR"/>
    <property type="match status" value="1"/>
</dbReference>
<evidence type="ECO:0000313" key="6">
    <source>
        <dbReference type="EMBL" id="SEG87478.1"/>
    </source>
</evidence>
<dbReference type="SUPFAM" id="SSF46785">
    <property type="entry name" value="Winged helix' DNA-binding domain"/>
    <property type="match status" value="1"/>
</dbReference>
<protein>
    <submittedName>
        <fullName evidence="6">Transcriptional regulator, GntR family</fullName>
    </submittedName>
</protein>
<dbReference type="GO" id="GO:0045892">
    <property type="term" value="P:negative regulation of DNA-templated transcription"/>
    <property type="evidence" value="ECO:0007669"/>
    <property type="project" value="TreeGrafter"/>
</dbReference>
<feature type="region of interest" description="Disordered" evidence="4">
    <location>
        <begin position="249"/>
        <end position="285"/>
    </location>
</feature>
<gene>
    <name evidence="6" type="ORF">SAMN04489712_120140</name>
</gene>
<dbReference type="PANTHER" id="PTHR44846:SF17">
    <property type="entry name" value="GNTR-FAMILY TRANSCRIPTIONAL REGULATOR"/>
    <property type="match status" value="1"/>
</dbReference>
<dbReference type="InterPro" id="IPR011663">
    <property type="entry name" value="UTRA"/>
</dbReference>
<sequence>MASTRYREIADSLRKRIQDGEWAPGETLPRHADLAQEYGASRNAVARAISVLEDEGRLWAVPRRGTIVRSDKRRVIMRTNLVRRNTRHVVDGKPTAGGYSFPAAQGDELWVHHAEPTVTEEPMTDARLAHMLNVKVGAAICRRRRVTGPPDEPPFQISTTWIHPRGVADAPLVKEPYGTGPGAWIDRLEEAGHGPIEWLERRRARMPDQQEATLLQIPVSLPVWEIVRIGYSAKDDNALEVTQVVIPSDRMEEVSRLERDESAKWPHPDNGPDGPPIAGRRRSNP</sequence>
<dbReference type="RefSeq" id="WP_103943210.1">
    <property type="nucleotide sequence ID" value="NZ_FNVO01000020.1"/>
</dbReference>
<dbReference type="PROSITE" id="PS50949">
    <property type="entry name" value="HTH_GNTR"/>
    <property type="match status" value="1"/>
</dbReference>
<dbReference type="Gene3D" id="1.10.10.10">
    <property type="entry name" value="Winged helix-like DNA-binding domain superfamily/Winged helix DNA-binding domain"/>
    <property type="match status" value="1"/>
</dbReference>
<dbReference type="SUPFAM" id="SSF64288">
    <property type="entry name" value="Chorismate lyase-like"/>
    <property type="match status" value="1"/>
</dbReference>
<keyword evidence="3" id="KW-0804">Transcription</keyword>
<dbReference type="SMART" id="SM00866">
    <property type="entry name" value="UTRA"/>
    <property type="match status" value="1"/>
</dbReference>
<feature type="domain" description="HTH gntR-type" evidence="5">
    <location>
        <begin position="3"/>
        <end position="71"/>
    </location>
</feature>
<dbReference type="SMART" id="SM00345">
    <property type="entry name" value="HTH_GNTR"/>
    <property type="match status" value="1"/>
</dbReference>
<dbReference type="Pfam" id="PF07702">
    <property type="entry name" value="UTRA"/>
    <property type="match status" value="1"/>
</dbReference>
<evidence type="ECO:0000256" key="1">
    <source>
        <dbReference type="ARBA" id="ARBA00023015"/>
    </source>
</evidence>
<dbReference type="AlphaFoldDB" id="A0A1H6DQA8"/>